<dbReference type="PANTHER" id="PTHR45657:SF1">
    <property type="entry name" value="CRAL-TRIO DOMAIN-CONTAINING PROTEIN YKL091C-RELATED"/>
    <property type="match status" value="1"/>
</dbReference>
<dbReference type="Pfam" id="PF00650">
    <property type="entry name" value="CRAL_TRIO"/>
    <property type="match status" value="1"/>
</dbReference>
<evidence type="ECO:0000313" key="6">
    <source>
        <dbReference type="Proteomes" id="UP000836402"/>
    </source>
</evidence>
<dbReference type="Pfam" id="PF03765">
    <property type="entry name" value="CRAL_TRIO_N"/>
    <property type="match status" value="1"/>
</dbReference>
<dbReference type="PANTHER" id="PTHR45657">
    <property type="entry name" value="CRAL-TRIO DOMAIN-CONTAINING PROTEIN YKL091C-RELATED"/>
    <property type="match status" value="1"/>
</dbReference>
<dbReference type="AlphaFoldDB" id="A0A177URM3"/>
<dbReference type="InterPro" id="IPR011074">
    <property type="entry name" value="CRAL/TRIO_N_dom"/>
</dbReference>
<protein>
    <recommendedName>
        <fullName evidence="2">CRAL-TRIO domain-containing protein</fullName>
    </recommendedName>
</protein>
<dbReference type="PROSITE" id="PS50191">
    <property type="entry name" value="CRAL_TRIO"/>
    <property type="match status" value="1"/>
</dbReference>
<name>A0A177URM3_9BASI</name>
<accession>A0A177URM3</accession>
<evidence type="ECO:0000313" key="5">
    <source>
        <dbReference type="Proteomes" id="UP000077671"/>
    </source>
</evidence>
<evidence type="ECO:0000259" key="2">
    <source>
        <dbReference type="PROSITE" id="PS50191"/>
    </source>
</evidence>
<feature type="compositionally biased region" description="Basic and acidic residues" evidence="1">
    <location>
        <begin position="23"/>
        <end position="32"/>
    </location>
</feature>
<dbReference type="CDD" id="cd00170">
    <property type="entry name" value="SEC14"/>
    <property type="match status" value="1"/>
</dbReference>
<dbReference type="Proteomes" id="UP000077671">
    <property type="component" value="Unassembled WGS sequence"/>
</dbReference>
<dbReference type="InterPro" id="IPR051026">
    <property type="entry name" value="PI/PC_transfer"/>
</dbReference>
<reference evidence="3" key="3">
    <citation type="submission" date="2020-10" db="EMBL/GenBank/DDBJ databases">
        <authorList>
            <person name="Sedaghatjoo S."/>
        </authorList>
    </citation>
    <scope>NUCLEOTIDE SEQUENCE</scope>
    <source>
        <strain evidence="3">AZH3</strain>
    </source>
</reference>
<evidence type="ECO:0000313" key="4">
    <source>
        <dbReference type="EMBL" id="KAE8262223.1"/>
    </source>
</evidence>
<dbReference type="EMBL" id="LWDD02000263">
    <property type="protein sequence ID" value="KAE8262223.1"/>
    <property type="molecule type" value="Genomic_DNA"/>
</dbReference>
<comment type="caution">
    <text evidence="4">The sequence shown here is derived from an EMBL/GenBank/DDBJ whole genome shotgun (WGS) entry which is preliminary data.</text>
</comment>
<keyword evidence="6" id="KW-1185">Reference proteome</keyword>
<feature type="region of interest" description="Disordered" evidence="1">
    <location>
        <begin position="1"/>
        <end position="32"/>
    </location>
</feature>
<dbReference type="EMBL" id="CAJHJG010006265">
    <property type="protein sequence ID" value="CAD6955945.1"/>
    <property type="molecule type" value="Genomic_DNA"/>
</dbReference>
<gene>
    <name evidence="4" type="ORF">A4X03_0g2624</name>
    <name evidence="3" type="ORF">JKIAZH3_G409</name>
</gene>
<dbReference type="SUPFAM" id="SSF52087">
    <property type="entry name" value="CRAL/TRIO domain"/>
    <property type="match status" value="1"/>
</dbReference>
<dbReference type="Gene3D" id="1.10.8.20">
    <property type="entry name" value="N-terminal domain of phosphatidylinositol transfer protein sec14p"/>
    <property type="match status" value="1"/>
</dbReference>
<feature type="compositionally biased region" description="Low complexity" evidence="1">
    <location>
        <begin position="1"/>
        <end position="20"/>
    </location>
</feature>
<dbReference type="Proteomes" id="UP000836402">
    <property type="component" value="Unassembled WGS sequence"/>
</dbReference>
<dbReference type="SMART" id="SM00516">
    <property type="entry name" value="SEC14"/>
    <property type="match status" value="1"/>
</dbReference>
<dbReference type="InterPro" id="IPR036273">
    <property type="entry name" value="CRAL/TRIO_N_dom_sf"/>
</dbReference>
<dbReference type="InterPro" id="IPR036865">
    <property type="entry name" value="CRAL-TRIO_dom_sf"/>
</dbReference>
<dbReference type="InterPro" id="IPR001251">
    <property type="entry name" value="CRAL-TRIO_dom"/>
</dbReference>
<evidence type="ECO:0000256" key="1">
    <source>
        <dbReference type="SAM" id="MobiDB-lite"/>
    </source>
</evidence>
<proteinExistence type="predicted"/>
<dbReference type="SUPFAM" id="SSF46938">
    <property type="entry name" value="CRAL/TRIO N-terminal domain"/>
    <property type="match status" value="1"/>
</dbReference>
<dbReference type="Gene3D" id="3.40.525.10">
    <property type="entry name" value="CRAL-TRIO lipid binding domain"/>
    <property type="match status" value="1"/>
</dbReference>
<sequence length="353" mass="40352">MALWRTNSNTSTASKASKASKYSKKDKEKDNGMDLFRQDEHLRGRPGHLDPGQQHQLKKLRQLVEEENLYVPARHDDACLCRFLRARKWNADEALTMFTAAEKWRKEFGVDELYENFDYPEQAEVDKYYPQYYHKTDKEGRPLYIEQLGKLDIKALYQVTTAERQLQKLVVEYEKFQRERLPVCSRVHNELVETSCTIMDLKNVGISQFWKVSTYVQQASNIGQHYYPETMGKFYIVNAPYIFTTVWSVIKGWLDPVTVEKIKILGSGYSEELLSQIPAENLPSTLGGKCNCPGGCSLSDAGPWNTDEGRAILEDVKREARERIEAEMVNAKKEGKTVDVSGTIKGAPAGMKA</sequence>
<evidence type="ECO:0000313" key="3">
    <source>
        <dbReference type="EMBL" id="CAD6955945.1"/>
    </source>
</evidence>
<dbReference type="SMART" id="SM01100">
    <property type="entry name" value="CRAL_TRIO_N"/>
    <property type="match status" value="1"/>
</dbReference>
<feature type="domain" description="CRAL-TRIO" evidence="2">
    <location>
        <begin position="121"/>
        <end position="294"/>
    </location>
</feature>
<reference evidence="4" key="1">
    <citation type="submission" date="2016-04" db="EMBL/GenBank/DDBJ databases">
        <authorList>
            <person name="Nguyen H.D."/>
            <person name="Kesanakurti P."/>
            <person name="Cullis J."/>
            <person name="Levesque C.A."/>
            <person name="Hambleton S."/>
        </authorList>
    </citation>
    <scope>NUCLEOTIDE SEQUENCE</scope>
    <source>
        <strain evidence="4">DAOMC 238032</strain>
    </source>
</reference>
<reference evidence="4" key="2">
    <citation type="journal article" date="2019" name="IMA Fungus">
        <title>Genome sequencing and comparison of five Tilletia species to identify candidate genes for the detection of regulated species infecting wheat.</title>
        <authorList>
            <person name="Nguyen H.D.T."/>
            <person name="Sultana T."/>
            <person name="Kesanakurti P."/>
            <person name="Hambleton S."/>
        </authorList>
    </citation>
    <scope>NUCLEOTIDE SEQUENCE</scope>
    <source>
        <strain evidence="4">DAOMC 238032</strain>
    </source>
</reference>
<organism evidence="4 5">
    <name type="scientific">Tilletia caries</name>
    <name type="common">wheat bunt fungus</name>
    <dbReference type="NCBI Taxonomy" id="13290"/>
    <lineage>
        <taxon>Eukaryota</taxon>
        <taxon>Fungi</taxon>
        <taxon>Dikarya</taxon>
        <taxon>Basidiomycota</taxon>
        <taxon>Ustilaginomycotina</taxon>
        <taxon>Exobasidiomycetes</taxon>
        <taxon>Tilletiales</taxon>
        <taxon>Tilletiaceae</taxon>
        <taxon>Tilletia</taxon>
    </lineage>
</organism>